<dbReference type="EMBL" id="JAJSPL020000061">
    <property type="protein sequence ID" value="KAK7730589.1"/>
    <property type="molecule type" value="Genomic_DNA"/>
</dbReference>
<dbReference type="AlphaFoldDB" id="A0AAN9TZY3"/>
<proteinExistence type="predicted"/>
<keyword evidence="2" id="KW-0812">Transmembrane</keyword>
<dbReference type="Proteomes" id="UP001320245">
    <property type="component" value="Unassembled WGS sequence"/>
</dbReference>
<keyword evidence="2" id="KW-1133">Transmembrane helix</keyword>
<keyword evidence="2" id="KW-0472">Membrane</keyword>
<feature type="transmembrane region" description="Helical" evidence="2">
    <location>
        <begin position="54"/>
        <end position="71"/>
    </location>
</feature>
<protein>
    <submittedName>
        <fullName evidence="3">Multidrug resistance protein</fullName>
    </submittedName>
</protein>
<comment type="caution">
    <text evidence="3">The sequence shown here is derived from an EMBL/GenBank/DDBJ whole genome shotgun (WGS) entry which is preliminary data.</text>
</comment>
<accession>A0AAN9TZY3</accession>
<organism evidence="3 4">
    <name type="scientific">Cytospora paraplurivora</name>
    <dbReference type="NCBI Taxonomy" id="2898453"/>
    <lineage>
        <taxon>Eukaryota</taxon>
        <taxon>Fungi</taxon>
        <taxon>Dikarya</taxon>
        <taxon>Ascomycota</taxon>
        <taxon>Pezizomycotina</taxon>
        <taxon>Sordariomycetes</taxon>
        <taxon>Sordariomycetidae</taxon>
        <taxon>Diaporthales</taxon>
        <taxon>Cytosporaceae</taxon>
        <taxon>Cytospora</taxon>
    </lineage>
</organism>
<evidence type="ECO:0000256" key="2">
    <source>
        <dbReference type="SAM" id="Phobius"/>
    </source>
</evidence>
<evidence type="ECO:0000313" key="3">
    <source>
        <dbReference type="EMBL" id="KAK7730589.1"/>
    </source>
</evidence>
<evidence type="ECO:0000313" key="4">
    <source>
        <dbReference type="Proteomes" id="UP001320245"/>
    </source>
</evidence>
<evidence type="ECO:0000256" key="1">
    <source>
        <dbReference type="ARBA" id="ARBA00022448"/>
    </source>
</evidence>
<reference evidence="3 4" key="1">
    <citation type="journal article" date="2023" name="PLoS ONE">
        <title>Cytospora paraplurivora sp. nov. isolated from orchards with fruit tree decline syndrome in Ontario, Canada.</title>
        <authorList>
            <person name="Ilyukhin E."/>
            <person name="Nguyen H.D.T."/>
            <person name="Castle A.J."/>
            <person name="Ellouze W."/>
        </authorList>
    </citation>
    <scope>NUCLEOTIDE SEQUENCE [LARGE SCALE GENOMIC DNA]</scope>
    <source>
        <strain evidence="3 4">FDS-564</strain>
    </source>
</reference>
<dbReference type="PANTHER" id="PTHR19241">
    <property type="entry name" value="ATP-BINDING CASSETTE TRANSPORTER"/>
    <property type="match status" value="1"/>
</dbReference>
<keyword evidence="1" id="KW-0813">Transport</keyword>
<keyword evidence="4" id="KW-1185">Reference proteome</keyword>
<gene>
    <name evidence="3" type="primary">CDR1_3</name>
    <name evidence="3" type="ORF">SLS53_008979</name>
</gene>
<sequence length="72" mass="8012">MSEQEKISYVDNILELLDMASFADAIVGVHGDGLNIEQRKRLTIGVELVAKPELLLFLGMFLSIATFILFTL</sequence>
<name>A0AAN9TZY3_9PEZI</name>